<name>A0A9N8DEN5_9STRA</name>
<feature type="binding site" evidence="7">
    <location>
        <begin position="243"/>
        <end position="249"/>
    </location>
    <ligand>
        <name>S-adenosyl-L-methionine</name>
        <dbReference type="ChEBI" id="CHEBI:59789"/>
    </ligand>
</feature>
<dbReference type="GO" id="GO:0008173">
    <property type="term" value="F:RNA methyltransferase activity"/>
    <property type="evidence" value="ECO:0007669"/>
    <property type="project" value="InterPro"/>
</dbReference>
<dbReference type="PANTHER" id="PTHR22808:SF1">
    <property type="entry name" value="RNA CYTOSINE-C(5)-METHYLTRANSFERASE NSUN2-RELATED"/>
    <property type="match status" value="1"/>
</dbReference>
<dbReference type="GO" id="GO:0001510">
    <property type="term" value="P:RNA methylation"/>
    <property type="evidence" value="ECO:0007669"/>
    <property type="project" value="InterPro"/>
</dbReference>
<dbReference type="SMART" id="SM00355">
    <property type="entry name" value="ZnF_C2H2"/>
    <property type="match status" value="1"/>
</dbReference>
<evidence type="ECO:0000256" key="4">
    <source>
        <dbReference type="ARBA" id="ARBA00022691"/>
    </source>
</evidence>
<keyword evidence="6" id="KW-0479">Metal-binding</keyword>
<dbReference type="InterPro" id="IPR023267">
    <property type="entry name" value="RCMT"/>
</dbReference>
<evidence type="ECO:0000256" key="3">
    <source>
        <dbReference type="ARBA" id="ARBA00022679"/>
    </source>
</evidence>
<evidence type="ECO:0000259" key="11">
    <source>
        <dbReference type="PROSITE" id="PS51686"/>
    </source>
</evidence>
<feature type="binding site" evidence="7">
    <location>
        <position position="324"/>
    </location>
    <ligand>
        <name>S-adenosyl-L-methionine</name>
        <dbReference type="ChEBI" id="CHEBI:59789"/>
    </ligand>
</feature>
<feature type="active site" description="Nucleophile" evidence="7">
    <location>
        <position position="401"/>
    </location>
</feature>
<accession>A0A9N8DEN5</accession>
<feature type="binding site" evidence="7">
    <location>
        <position position="294"/>
    </location>
    <ligand>
        <name>S-adenosyl-L-methionine</name>
        <dbReference type="ChEBI" id="CHEBI:59789"/>
    </ligand>
</feature>
<dbReference type="GO" id="GO:0003723">
    <property type="term" value="F:RNA binding"/>
    <property type="evidence" value="ECO:0007669"/>
    <property type="project" value="UniProtKB-UniRule"/>
</dbReference>
<dbReference type="InterPro" id="IPR049560">
    <property type="entry name" value="MeTrfase_RsmB-F_NOP2_cat"/>
</dbReference>
<feature type="region of interest" description="Disordered" evidence="8">
    <location>
        <begin position="671"/>
        <end position="708"/>
    </location>
</feature>
<evidence type="ECO:0000256" key="9">
    <source>
        <dbReference type="SAM" id="SignalP"/>
    </source>
</evidence>
<dbReference type="Proteomes" id="UP001153069">
    <property type="component" value="Unassembled WGS sequence"/>
</dbReference>
<evidence type="ECO:0000259" key="10">
    <source>
        <dbReference type="PROSITE" id="PS50157"/>
    </source>
</evidence>
<proteinExistence type="inferred from homology"/>
<keyword evidence="5 7" id="KW-0694">RNA-binding</keyword>
<dbReference type="Gene3D" id="3.40.50.150">
    <property type="entry name" value="Vaccinia Virus protein VP39"/>
    <property type="match status" value="2"/>
</dbReference>
<keyword evidence="3 7" id="KW-0808">Transferase</keyword>
<comment type="caution">
    <text evidence="12">The sequence shown here is derived from an EMBL/GenBank/DDBJ whole genome shotgun (WGS) entry which is preliminary data.</text>
</comment>
<evidence type="ECO:0000256" key="1">
    <source>
        <dbReference type="ARBA" id="ARBA00007494"/>
    </source>
</evidence>
<keyword evidence="13" id="KW-1185">Reference proteome</keyword>
<dbReference type="EMBL" id="CAICTM010000106">
    <property type="protein sequence ID" value="CAB9501397.1"/>
    <property type="molecule type" value="Genomic_DNA"/>
</dbReference>
<evidence type="ECO:0000313" key="12">
    <source>
        <dbReference type="EMBL" id="CAB9501397.1"/>
    </source>
</evidence>
<comment type="similarity">
    <text evidence="1 7">Belongs to the class I-like SAM-binding methyltransferase superfamily. RsmB/NOP family.</text>
</comment>
<organism evidence="12 13">
    <name type="scientific">Seminavis robusta</name>
    <dbReference type="NCBI Taxonomy" id="568900"/>
    <lineage>
        <taxon>Eukaryota</taxon>
        <taxon>Sar</taxon>
        <taxon>Stramenopiles</taxon>
        <taxon>Ochrophyta</taxon>
        <taxon>Bacillariophyta</taxon>
        <taxon>Bacillariophyceae</taxon>
        <taxon>Bacillariophycidae</taxon>
        <taxon>Naviculales</taxon>
        <taxon>Naviculaceae</taxon>
        <taxon>Seminavis</taxon>
    </lineage>
</organism>
<dbReference type="Pfam" id="PF01189">
    <property type="entry name" value="Methyltr_RsmB-F"/>
    <property type="match status" value="1"/>
</dbReference>
<keyword evidence="2 7" id="KW-0489">Methyltransferase</keyword>
<dbReference type="PROSITE" id="PS01153">
    <property type="entry name" value="NOL1_NOP2_SUN"/>
    <property type="match status" value="1"/>
</dbReference>
<sequence>MLQRISLVFLQLLVFQLLLQLPVSLGFSLSNNKDLSMGSQQEQQEQEQLIVCSYCEAKFPSRSQLFKHLRAKHDLDALLEEESTGSTLQNLSPSQRTAASVAARSVYYNAAQDAYYRAQVAAGVFSISDWEEAQEYFRRPLPVAFRMLTQQHKSSDWRFAFWERLQHLSPAKSLQSCPALDPHLAKTAVIPPRQWSPEAQQALMDAQEVGVANRQELCSMIPPLLLLQDGDVLQGRGTVLDLCAAPGSKSLQLMDMLQRVQIQPHSNAASNDIDNNKNTSQQDSTCTAMLVANDANRQRLMTVARRSRRFPATGRPSLILNSSDGRYFPALRMCGGYKVKFDRILADVPCSGDGTLRKLSKKEWQQWNVKSHLQLHTLQVRLLTRALECVKKGGRVVYSTCSLDPIEDEAVVVSAIARRGGPRVYRICPIPDRLCPTATEPLAYSPGATHWVVPHPQFGKTNAKANTTYDETYQSIDQVPAMHRKKDIRPSMFPPKARTEKAVAQVLDHDPEKLALARKFGEILSPEDVDLYETMLPNCARIFPQHLDSGGFFCAVIERVAPAYYPVCYPLERKRREQQQQELSSMGDTASDSHDADTAESQQQQEELIYKYHGRILTNVQSAQHMRELLVKDKAQGDEVIFEGVATRDLAVKWLQNHRAFIPGISEQLLTSPARSANNEDSDDDDQEAGEKGTPDVNNKPARKRHVNDPTKSFMYTRLFPPPHPSLVQEFVDFFGLKTCPQEASQAGVEPFPVERLVIRQGGDDAVNVTSCMDPDEAHTLVPWDNSEDFAAKNKGSITSNTTKIPRKRRFFHLVLISEQIRNLFKGGAKFSPMEVGLSLCWVPVPGQYREAPPGKTVHQPDTNEENKEATRFEDSAARAAQSGRYGLLDEAAEFLAHRATKRIVGLAQSQALQLLEAGHLSVQSTTAGELATSSKAPSGSRWGQQRLGDLTNWSMGAAIAVVTCGWTDGDGEQPCPLFMPCVLKQQEALGRHLSLVAELRLADAWKRLLQASPDEK</sequence>
<feature type="signal peptide" evidence="9">
    <location>
        <begin position="1"/>
        <end position="26"/>
    </location>
</feature>
<gene>
    <name evidence="12" type="ORF">SEMRO_107_G053980.1</name>
</gene>
<protein>
    <submittedName>
        <fullName evidence="12">Multisite-specific tRNA:(Cytosine-C(5))-methyltransferase trm4a</fullName>
    </submittedName>
</protein>
<evidence type="ECO:0000256" key="5">
    <source>
        <dbReference type="ARBA" id="ARBA00022884"/>
    </source>
</evidence>
<feature type="region of interest" description="Disordered" evidence="8">
    <location>
        <begin position="578"/>
        <end position="604"/>
    </location>
</feature>
<dbReference type="GO" id="GO:0008270">
    <property type="term" value="F:zinc ion binding"/>
    <property type="evidence" value="ECO:0007669"/>
    <property type="project" value="UniProtKB-KW"/>
</dbReference>
<evidence type="ECO:0000256" key="2">
    <source>
        <dbReference type="ARBA" id="ARBA00022603"/>
    </source>
</evidence>
<dbReference type="OrthoDB" id="16281at2759"/>
<dbReference type="PROSITE" id="PS00028">
    <property type="entry name" value="ZINC_FINGER_C2H2_1"/>
    <property type="match status" value="1"/>
</dbReference>
<dbReference type="PROSITE" id="PS50157">
    <property type="entry name" value="ZINC_FINGER_C2H2_2"/>
    <property type="match status" value="1"/>
</dbReference>
<evidence type="ECO:0000256" key="7">
    <source>
        <dbReference type="PROSITE-ProRule" id="PRU01023"/>
    </source>
</evidence>
<feature type="binding site" evidence="7">
    <location>
        <position position="347"/>
    </location>
    <ligand>
        <name>S-adenosyl-L-methionine</name>
        <dbReference type="ChEBI" id="CHEBI:59789"/>
    </ligand>
</feature>
<dbReference type="PROSITE" id="PS51686">
    <property type="entry name" value="SAM_MT_RSMB_NOP"/>
    <property type="match status" value="1"/>
</dbReference>
<dbReference type="PANTHER" id="PTHR22808">
    <property type="entry name" value="NCL1 YEAST -RELATED NOL1/NOP2/FMU SUN DOMAIN-CONTAINING"/>
    <property type="match status" value="1"/>
</dbReference>
<feature type="chain" id="PRO_5040482980" evidence="9">
    <location>
        <begin position="27"/>
        <end position="1017"/>
    </location>
</feature>
<feature type="domain" description="C2H2-type" evidence="10">
    <location>
        <begin position="50"/>
        <end position="73"/>
    </location>
</feature>
<keyword evidence="6" id="KW-0863">Zinc-finger</keyword>
<dbReference type="InterPro" id="IPR001678">
    <property type="entry name" value="MeTrfase_RsmB-F_NOP2_dom"/>
</dbReference>
<feature type="domain" description="SAM-dependent MTase RsmB/NOP-type" evidence="11">
    <location>
        <begin position="133"/>
        <end position="560"/>
    </location>
</feature>
<dbReference type="InterPro" id="IPR029063">
    <property type="entry name" value="SAM-dependent_MTases_sf"/>
</dbReference>
<dbReference type="AlphaFoldDB" id="A0A9N8DEN5"/>
<reference evidence="12" key="1">
    <citation type="submission" date="2020-06" db="EMBL/GenBank/DDBJ databases">
        <authorList>
            <consortium name="Plant Systems Biology data submission"/>
        </authorList>
    </citation>
    <scope>NUCLEOTIDE SEQUENCE</scope>
    <source>
        <strain evidence="12">D6</strain>
    </source>
</reference>
<dbReference type="InterPro" id="IPR013087">
    <property type="entry name" value="Znf_C2H2_type"/>
</dbReference>
<keyword evidence="6" id="KW-0862">Zinc</keyword>
<evidence type="ECO:0000256" key="8">
    <source>
        <dbReference type="SAM" id="MobiDB-lite"/>
    </source>
</evidence>
<keyword evidence="4 7" id="KW-0949">S-adenosyl-L-methionine</keyword>
<keyword evidence="9" id="KW-0732">Signal</keyword>
<evidence type="ECO:0000313" key="13">
    <source>
        <dbReference type="Proteomes" id="UP001153069"/>
    </source>
</evidence>
<dbReference type="PRINTS" id="PR02008">
    <property type="entry name" value="RCMTFAMILY"/>
</dbReference>
<dbReference type="SUPFAM" id="SSF53335">
    <property type="entry name" value="S-adenosyl-L-methionine-dependent methyltransferases"/>
    <property type="match status" value="1"/>
</dbReference>
<dbReference type="InterPro" id="IPR018314">
    <property type="entry name" value="RsmB/NOL1/NOP2-like_CS"/>
</dbReference>
<evidence type="ECO:0000256" key="6">
    <source>
        <dbReference type="PROSITE-ProRule" id="PRU00042"/>
    </source>
</evidence>